<keyword evidence="6 11" id="KW-1133">Transmembrane helix</keyword>
<dbReference type="Pfam" id="PF00420">
    <property type="entry name" value="Oxidored_q2"/>
    <property type="match status" value="1"/>
</dbReference>
<evidence type="ECO:0000256" key="4">
    <source>
        <dbReference type="ARBA" id="ARBA00022692"/>
    </source>
</evidence>
<keyword evidence="7" id="KW-0520">NAD</keyword>
<dbReference type="AlphaFoldDB" id="A0A8K1MIR8"/>
<organism evidence="12">
    <name type="scientific">Branchinecta paludosa</name>
    <dbReference type="NCBI Taxonomy" id="111186"/>
    <lineage>
        <taxon>Eukaryota</taxon>
        <taxon>Metazoa</taxon>
        <taxon>Ecdysozoa</taxon>
        <taxon>Arthropoda</taxon>
        <taxon>Crustacea</taxon>
        <taxon>Branchiopoda</taxon>
        <taxon>Anostraca</taxon>
        <taxon>Branchinectidae</taxon>
        <taxon>Branchinecta</taxon>
    </lineage>
</organism>
<evidence type="ECO:0000256" key="1">
    <source>
        <dbReference type="ARBA" id="ARBA00004141"/>
    </source>
</evidence>
<comment type="subcellular location">
    <subcellularLocation>
        <location evidence="1">Membrane</location>
        <topology evidence="1">Multi-pass membrane protein</topology>
    </subcellularLocation>
</comment>
<gene>
    <name evidence="12" type="primary">ND4L</name>
</gene>
<evidence type="ECO:0000256" key="10">
    <source>
        <dbReference type="ARBA" id="ARBA00049551"/>
    </source>
</evidence>
<keyword evidence="12" id="KW-0496">Mitochondrion</keyword>
<name>A0A8K1MIR8_9CRUS</name>
<reference evidence="12" key="1">
    <citation type="submission" date="2021-08" db="EMBL/GenBank/DDBJ databases">
        <title>The complete mitochondrial genome of the Arctic fairy shrimp Branchinecta paludosa (Anostraca, Branchinectidae) from Sirius Passet, North Greenland.</title>
        <authorList>
            <person name="Kim B.-M."/>
            <person name="Kihm J.-H."/>
            <person name="Park T.-Y."/>
        </authorList>
    </citation>
    <scope>NUCLEOTIDE SEQUENCE</scope>
</reference>
<evidence type="ECO:0000256" key="3">
    <source>
        <dbReference type="ARBA" id="ARBA00016612"/>
    </source>
</evidence>
<dbReference type="GO" id="GO:0008137">
    <property type="term" value="F:NADH dehydrogenase (ubiquinone) activity"/>
    <property type="evidence" value="ECO:0007669"/>
    <property type="project" value="UniProtKB-EC"/>
</dbReference>
<geneLocation type="mitochondrion" evidence="12"/>
<comment type="catalytic activity">
    <reaction evidence="10">
        <text>a ubiquinone + NADH + 5 H(+)(in) = a ubiquinol + NAD(+) + 4 H(+)(out)</text>
        <dbReference type="Rhea" id="RHEA:29091"/>
        <dbReference type="Rhea" id="RHEA-COMP:9565"/>
        <dbReference type="Rhea" id="RHEA-COMP:9566"/>
        <dbReference type="ChEBI" id="CHEBI:15378"/>
        <dbReference type="ChEBI" id="CHEBI:16389"/>
        <dbReference type="ChEBI" id="CHEBI:17976"/>
        <dbReference type="ChEBI" id="CHEBI:57540"/>
        <dbReference type="ChEBI" id="CHEBI:57945"/>
        <dbReference type="EC" id="7.1.1.2"/>
    </reaction>
</comment>
<dbReference type="Gene3D" id="1.10.287.3510">
    <property type="match status" value="1"/>
</dbReference>
<protein>
    <recommendedName>
        <fullName evidence="3">NADH-ubiquinone oxidoreductase chain 4L</fullName>
    </recommendedName>
    <alternativeName>
        <fullName evidence="9">NADH dehydrogenase subunit 4L</fullName>
    </alternativeName>
</protein>
<comment type="similarity">
    <text evidence="2">Belongs to the complex I subunit 4L family.</text>
</comment>
<keyword evidence="8 11" id="KW-0472">Membrane</keyword>
<feature type="transmembrane region" description="Helical" evidence="11">
    <location>
        <begin position="52"/>
        <end position="74"/>
    </location>
</feature>
<evidence type="ECO:0000256" key="11">
    <source>
        <dbReference type="SAM" id="Phobius"/>
    </source>
</evidence>
<dbReference type="EMBL" id="MZ853171">
    <property type="protein sequence ID" value="UBX38432.1"/>
    <property type="molecule type" value="Genomic_DNA"/>
</dbReference>
<keyword evidence="4 11" id="KW-0812">Transmembrane</keyword>
<evidence type="ECO:0000256" key="7">
    <source>
        <dbReference type="ARBA" id="ARBA00023027"/>
    </source>
</evidence>
<proteinExistence type="inferred from homology"/>
<evidence type="ECO:0000313" key="12">
    <source>
        <dbReference type="EMBL" id="UBX38432.1"/>
    </source>
</evidence>
<evidence type="ECO:0000256" key="8">
    <source>
        <dbReference type="ARBA" id="ARBA00023136"/>
    </source>
</evidence>
<evidence type="ECO:0000256" key="9">
    <source>
        <dbReference type="ARBA" id="ARBA00031586"/>
    </source>
</evidence>
<evidence type="ECO:0000256" key="2">
    <source>
        <dbReference type="ARBA" id="ARBA00010519"/>
    </source>
</evidence>
<evidence type="ECO:0000256" key="5">
    <source>
        <dbReference type="ARBA" id="ARBA00022967"/>
    </source>
</evidence>
<evidence type="ECO:0000256" key="6">
    <source>
        <dbReference type="ARBA" id="ARBA00022989"/>
    </source>
</evidence>
<dbReference type="GO" id="GO:0016020">
    <property type="term" value="C:membrane"/>
    <property type="evidence" value="ECO:0007669"/>
    <property type="project" value="UniProtKB-SubCell"/>
</dbReference>
<feature type="transmembrane region" description="Helical" evidence="11">
    <location>
        <begin position="27"/>
        <end position="45"/>
    </location>
</feature>
<accession>A0A8K1MIR8</accession>
<dbReference type="InterPro" id="IPR039428">
    <property type="entry name" value="NUOK/Mnh_C1-like"/>
</dbReference>
<sequence>MLILVVFTFFIGLAVFLSSSKHLLVTLLSLELLILMLFIFLCFYLEFSYLNTFCFLTIAVCESALGLSLLVSLVRSSGSDLILMLND</sequence>
<keyword evidence="5" id="KW-1278">Translocase</keyword>